<comment type="caution">
    <text evidence="10">The sequence shown here is derived from an EMBL/GenBank/DDBJ whole genome shotgun (WGS) entry which is preliminary data.</text>
</comment>
<evidence type="ECO:0000256" key="2">
    <source>
        <dbReference type="ARBA" id="ARBA00022857"/>
    </source>
</evidence>
<dbReference type="InterPro" id="IPR008927">
    <property type="entry name" value="6-PGluconate_DH-like_C_sf"/>
</dbReference>
<proteinExistence type="inferred from homology"/>
<evidence type="ECO:0000256" key="6">
    <source>
        <dbReference type="PIRSR" id="PIRSR000193-1"/>
    </source>
</evidence>
<dbReference type="SUPFAM" id="SSF48179">
    <property type="entry name" value="6-phosphogluconate dehydrogenase C-terminal domain-like"/>
    <property type="match status" value="1"/>
</dbReference>
<dbReference type="Proteomes" id="UP000030003">
    <property type="component" value="Unassembled WGS sequence"/>
</dbReference>
<dbReference type="PANTHER" id="PTHR11645:SF0">
    <property type="entry name" value="PYRROLINE-5-CARBOXYLATE REDUCTASE 3"/>
    <property type="match status" value="1"/>
</dbReference>
<feature type="binding site" evidence="6">
    <location>
        <begin position="13"/>
        <end position="18"/>
    </location>
    <ligand>
        <name>NADP(+)</name>
        <dbReference type="ChEBI" id="CHEBI:58349"/>
    </ligand>
</feature>
<dbReference type="InterPro" id="IPR029036">
    <property type="entry name" value="P5CR_dimer"/>
</dbReference>
<dbReference type="InterPro" id="IPR000304">
    <property type="entry name" value="Pyrroline-COOH_reductase"/>
</dbReference>
<dbReference type="OrthoDB" id="9805754at2"/>
<evidence type="ECO:0000256" key="5">
    <source>
        <dbReference type="NCBIfam" id="TIGR00112"/>
    </source>
</evidence>
<name>A0A0A0M7U0_9GAMM</name>
<comment type="similarity">
    <text evidence="1 4 7">Belongs to the pyrroline-5-carboxylate reductase family.</text>
</comment>
<comment type="function">
    <text evidence="4">Catalyzes the reduction of 1-pyrroline-5-carboxylate (PCA) to L-proline.</text>
</comment>
<keyword evidence="3 4" id="KW-0560">Oxidoreductase</keyword>
<keyword evidence="4 7" id="KW-0028">Amino-acid biosynthesis</keyword>
<comment type="catalytic activity">
    <reaction evidence="4 7">
        <text>L-proline + NADP(+) = (S)-1-pyrroline-5-carboxylate + NADPH + 2 H(+)</text>
        <dbReference type="Rhea" id="RHEA:14109"/>
        <dbReference type="ChEBI" id="CHEBI:15378"/>
        <dbReference type="ChEBI" id="CHEBI:17388"/>
        <dbReference type="ChEBI" id="CHEBI:57783"/>
        <dbReference type="ChEBI" id="CHEBI:58349"/>
        <dbReference type="ChEBI" id="CHEBI:60039"/>
        <dbReference type="EC" id="1.5.1.2"/>
    </reaction>
</comment>
<dbReference type="Gene3D" id="3.40.50.720">
    <property type="entry name" value="NAD(P)-binding Rossmann-like Domain"/>
    <property type="match status" value="1"/>
</dbReference>
<dbReference type="Gene3D" id="1.10.3730.10">
    <property type="entry name" value="ProC C-terminal domain-like"/>
    <property type="match status" value="1"/>
</dbReference>
<organism evidence="10 11">
    <name type="scientific">Lysobacter defluvii IMMIB APB-9 = DSM 18482</name>
    <dbReference type="NCBI Taxonomy" id="1385515"/>
    <lineage>
        <taxon>Bacteria</taxon>
        <taxon>Pseudomonadati</taxon>
        <taxon>Pseudomonadota</taxon>
        <taxon>Gammaproteobacteria</taxon>
        <taxon>Lysobacterales</taxon>
        <taxon>Lysobacteraceae</taxon>
        <taxon>Novilysobacter</taxon>
    </lineage>
</organism>
<protein>
    <recommendedName>
        <fullName evidence="4 5">Pyrroline-5-carboxylate reductase</fullName>
        <shortName evidence="4">P5C reductase</shortName>
        <shortName evidence="4">P5CR</shortName>
        <ecNumber evidence="4 5">1.5.1.2</ecNumber>
    </recommendedName>
    <alternativeName>
        <fullName evidence="4">PCA reductase</fullName>
    </alternativeName>
</protein>
<evidence type="ECO:0000256" key="3">
    <source>
        <dbReference type="ARBA" id="ARBA00023002"/>
    </source>
</evidence>
<dbReference type="GO" id="GO:0055129">
    <property type="term" value="P:L-proline biosynthetic process"/>
    <property type="evidence" value="ECO:0007669"/>
    <property type="project" value="UniProtKB-UniRule"/>
</dbReference>
<comment type="subcellular location">
    <subcellularLocation>
        <location evidence="4">Cytoplasm</location>
    </subcellularLocation>
</comment>
<dbReference type="PIRSF" id="PIRSF000193">
    <property type="entry name" value="Pyrrol-5-carb_rd"/>
    <property type="match status" value="1"/>
</dbReference>
<keyword evidence="2 4" id="KW-0521">NADP</keyword>
<dbReference type="InterPro" id="IPR028939">
    <property type="entry name" value="P5C_Rdtase_cat_N"/>
</dbReference>
<evidence type="ECO:0000313" key="10">
    <source>
        <dbReference type="EMBL" id="KGO98289.1"/>
    </source>
</evidence>
<dbReference type="FunFam" id="1.10.3730.10:FF:000001">
    <property type="entry name" value="Pyrroline-5-carboxylate reductase"/>
    <property type="match status" value="1"/>
</dbReference>
<evidence type="ECO:0000259" key="9">
    <source>
        <dbReference type="Pfam" id="PF14748"/>
    </source>
</evidence>
<dbReference type="NCBIfam" id="TIGR00112">
    <property type="entry name" value="proC"/>
    <property type="match status" value="1"/>
</dbReference>
<feature type="domain" description="Pyrroline-5-carboxylate reductase dimerisation" evidence="9">
    <location>
        <begin position="168"/>
        <end position="272"/>
    </location>
</feature>
<dbReference type="Pfam" id="PF03807">
    <property type="entry name" value="F420_oxidored"/>
    <property type="match status" value="1"/>
</dbReference>
<keyword evidence="4 7" id="KW-0641">Proline biosynthesis</keyword>
<dbReference type="HAMAP" id="MF_01925">
    <property type="entry name" value="P5C_reductase"/>
    <property type="match status" value="1"/>
</dbReference>
<evidence type="ECO:0000256" key="4">
    <source>
        <dbReference type="HAMAP-Rule" id="MF_01925"/>
    </source>
</evidence>
<dbReference type="EC" id="1.5.1.2" evidence="4 5"/>
<dbReference type="UniPathway" id="UPA00098">
    <property type="reaction ID" value="UER00361"/>
</dbReference>
<dbReference type="STRING" id="1385515.GCA_000423325_00809"/>
<dbReference type="GO" id="GO:0005737">
    <property type="term" value="C:cytoplasm"/>
    <property type="evidence" value="ECO:0007669"/>
    <property type="project" value="UniProtKB-SubCell"/>
</dbReference>
<keyword evidence="11" id="KW-1185">Reference proteome</keyword>
<dbReference type="PANTHER" id="PTHR11645">
    <property type="entry name" value="PYRROLINE-5-CARBOXYLATE REDUCTASE"/>
    <property type="match status" value="1"/>
</dbReference>
<dbReference type="PROSITE" id="PS00521">
    <property type="entry name" value="P5CR"/>
    <property type="match status" value="1"/>
</dbReference>
<dbReference type="EMBL" id="AVBH01000101">
    <property type="protein sequence ID" value="KGO98289.1"/>
    <property type="molecule type" value="Genomic_DNA"/>
</dbReference>
<dbReference type="GO" id="GO:0004735">
    <property type="term" value="F:pyrroline-5-carboxylate reductase activity"/>
    <property type="evidence" value="ECO:0007669"/>
    <property type="project" value="UniProtKB-UniRule"/>
</dbReference>
<dbReference type="InterPro" id="IPR053790">
    <property type="entry name" value="P5CR-like_CS"/>
</dbReference>
<evidence type="ECO:0000259" key="8">
    <source>
        <dbReference type="Pfam" id="PF03807"/>
    </source>
</evidence>
<dbReference type="eggNOG" id="COG0345">
    <property type="taxonomic scope" value="Bacteria"/>
</dbReference>
<sequence length="278" mass="28619">MNERTGSPVVAFIGGGNMASSLVGGMVARGGDPSRIRVADRNAPNRERLCASFGVQCFATPEEAVDGADFWVLAVKPQGMRLVCNDLAPLAQQVRPVAVSVAAGITSRQVADWLGGAVPVVRAMPNTPSLLGAGMTGLYANEHVEEHQRAQAGELLAAVGEVEWIADEALMDAVTGVSGSGPAYLFLMAEAMADAGAAQGLPRDVAARLANQTILGAARMLVESGEDAATLRRRVTSPGGTTQAGLEAFEEGGLRALVERAVGAATRRGAELSAANED</sequence>
<evidence type="ECO:0000313" key="11">
    <source>
        <dbReference type="Proteomes" id="UP000030003"/>
    </source>
</evidence>
<gene>
    <name evidence="4" type="primary">proC</name>
    <name evidence="10" type="ORF">N791_03615</name>
</gene>
<comment type="catalytic activity">
    <reaction evidence="4">
        <text>L-proline + NAD(+) = (S)-1-pyrroline-5-carboxylate + NADH + 2 H(+)</text>
        <dbReference type="Rhea" id="RHEA:14105"/>
        <dbReference type="ChEBI" id="CHEBI:15378"/>
        <dbReference type="ChEBI" id="CHEBI:17388"/>
        <dbReference type="ChEBI" id="CHEBI:57540"/>
        <dbReference type="ChEBI" id="CHEBI:57945"/>
        <dbReference type="ChEBI" id="CHEBI:60039"/>
        <dbReference type="EC" id="1.5.1.2"/>
    </reaction>
</comment>
<feature type="binding site" evidence="6">
    <location>
        <begin position="74"/>
        <end position="77"/>
    </location>
    <ligand>
        <name>NADP(+)</name>
        <dbReference type="ChEBI" id="CHEBI:58349"/>
    </ligand>
</feature>
<dbReference type="AlphaFoldDB" id="A0A0A0M7U0"/>
<feature type="domain" description="Pyrroline-5-carboxylate reductase catalytic N-terminal" evidence="8">
    <location>
        <begin position="10"/>
        <end position="104"/>
    </location>
</feature>
<dbReference type="RefSeq" id="WP_027069288.1">
    <property type="nucleotide sequence ID" value="NZ_AUHT01000005.1"/>
</dbReference>
<dbReference type="SUPFAM" id="SSF51735">
    <property type="entry name" value="NAD(P)-binding Rossmann-fold domains"/>
    <property type="match status" value="1"/>
</dbReference>
<keyword evidence="4" id="KW-0963">Cytoplasm</keyword>
<comment type="pathway">
    <text evidence="4 7">Amino-acid biosynthesis; L-proline biosynthesis; L-proline from L-glutamate 5-semialdehyde: step 1/1.</text>
</comment>
<evidence type="ECO:0000256" key="1">
    <source>
        <dbReference type="ARBA" id="ARBA00005525"/>
    </source>
</evidence>
<dbReference type="InterPro" id="IPR036291">
    <property type="entry name" value="NAD(P)-bd_dom_sf"/>
</dbReference>
<accession>A0A0A0M7U0</accession>
<reference evidence="10 11" key="1">
    <citation type="submission" date="2013-08" db="EMBL/GenBank/DDBJ databases">
        <title>Genomic analysis of Lysobacter defluvii.</title>
        <authorList>
            <person name="Wang Q."/>
            <person name="Wang G."/>
        </authorList>
    </citation>
    <scope>NUCLEOTIDE SEQUENCE [LARGE SCALE GENOMIC DNA]</scope>
    <source>
        <strain evidence="10 11">IMMIB APB-9</strain>
    </source>
</reference>
<evidence type="ECO:0000256" key="7">
    <source>
        <dbReference type="RuleBase" id="RU003903"/>
    </source>
</evidence>
<dbReference type="Pfam" id="PF14748">
    <property type="entry name" value="P5CR_dimer"/>
    <property type="match status" value="1"/>
</dbReference>